<name>A0ABY4L7S4_THEAE</name>
<protein>
    <recommendedName>
        <fullName evidence="1">ARB-07466-like C-terminal domain-containing protein</fullName>
    </recommendedName>
</protein>
<sequence length="231" mass="24610">MALLVAGAVAGGSWLLRRAGVDTLAPWWGPDCTVLVAGERVGLDREQAMAATTAAVRRLRGEAAADVDGVPPEAVAALAEGPADGPGPVLTCFSGSDAELPEEAMGPSGLTPRAETLLAEMTEVHGELSLGGFQPGGVSDGHGADSTHYRGEAVDVFFRPVSEENRRRGWLLAQWLVAHAERLEVSVVIFDDRIWSTRFALAGWRPYTSSDVANDILQHRDHVHVDVRRGT</sequence>
<evidence type="ECO:0000313" key="2">
    <source>
        <dbReference type="EMBL" id="UPT23320.1"/>
    </source>
</evidence>
<dbReference type="InterPro" id="IPR058593">
    <property type="entry name" value="ARB_07466-like_C"/>
</dbReference>
<keyword evidence="3" id="KW-1185">Reference proteome</keyword>
<feature type="domain" description="ARB-07466-like C-terminal" evidence="1">
    <location>
        <begin position="110"/>
        <end position="210"/>
    </location>
</feature>
<gene>
    <name evidence="2" type="ORF">FOF52_04020</name>
</gene>
<dbReference type="EMBL" id="CP051627">
    <property type="protein sequence ID" value="UPT23320.1"/>
    <property type="molecule type" value="Genomic_DNA"/>
</dbReference>
<dbReference type="Proteomes" id="UP000832041">
    <property type="component" value="Chromosome"/>
</dbReference>
<accession>A0ABY4L7S4</accession>
<proteinExistence type="predicted"/>
<organism evidence="2 3">
    <name type="scientific">Thermobifida alba</name>
    <name type="common">Thermomonospora alba</name>
    <dbReference type="NCBI Taxonomy" id="53522"/>
    <lineage>
        <taxon>Bacteria</taxon>
        <taxon>Bacillati</taxon>
        <taxon>Actinomycetota</taxon>
        <taxon>Actinomycetes</taxon>
        <taxon>Streptosporangiales</taxon>
        <taxon>Nocardiopsidaceae</taxon>
        <taxon>Thermobifida</taxon>
    </lineage>
</organism>
<dbReference type="Pfam" id="PF26571">
    <property type="entry name" value="VldE"/>
    <property type="match status" value="1"/>
</dbReference>
<evidence type="ECO:0000313" key="3">
    <source>
        <dbReference type="Proteomes" id="UP000832041"/>
    </source>
</evidence>
<evidence type="ECO:0000259" key="1">
    <source>
        <dbReference type="Pfam" id="PF26571"/>
    </source>
</evidence>
<reference evidence="2 3" key="1">
    <citation type="submission" date="2020-04" db="EMBL/GenBank/DDBJ databases">
        <title>Thermobifida alba genome sequencing and assembly.</title>
        <authorList>
            <person name="Luzics S."/>
            <person name="Horvath B."/>
            <person name="Nagy I."/>
            <person name="Toth A."/>
            <person name="Nagy I."/>
            <person name="Kukolya J."/>
        </authorList>
    </citation>
    <scope>NUCLEOTIDE SEQUENCE [LARGE SCALE GENOMIC DNA]</scope>
    <source>
        <strain evidence="2 3">DSM 43795</strain>
    </source>
</reference>